<comment type="caution">
    <text evidence="2">The sequence shown here is derived from an EMBL/GenBank/DDBJ whole genome shotgun (WGS) entry which is preliminary data.</text>
</comment>
<feature type="transmembrane region" description="Helical" evidence="1">
    <location>
        <begin position="75"/>
        <end position="97"/>
    </location>
</feature>
<dbReference type="Proteomes" id="UP001371224">
    <property type="component" value="Unassembled WGS sequence"/>
</dbReference>
<evidence type="ECO:0000313" key="2">
    <source>
        <dbReference type="EMBL" id="MEJ1087072.1"/>
    </source>
</evidence>
<keyword evidence="3" id="KW-1185">Reference proteome</keyword>
<evidence type="ECO:0000256" key="1">
    <source>
        <dbReference type="SAM" id="Phobius"/>
    </source>
</evidence>
<organism evidence="2 3">
    <name type="scientific">Microbacterium bandirmense</name>
    <dbReference type="NCBI Taxonomy" id="3122050"/>
    <lineage>
        <taxon>Bacteria</taxon>
        <taxon>Bacillati</taxon>
        <taxon>Actinomycetota</taxon>
        <taxon>Actinomycetes</taxon>
        <taxon>Micrococcales</taxon>
        <taxon>Microbacteriaceae</taxon>
        <taxon>Microbacterium</taxon>
    </lineage>
</organism>
<sequence>MGIFLNPMNVSLVAAAGLAITHGAFAPVTRTLLSIGFVCAAALPVAIPVLIVLVRRERAEPMLRGLRRWMLKHNGYLSAGILLLVGVLQLIKALQVWD</sequence>
<protein>
    <submittedName>
        <fullName evidence="2">GAP family protein</fullName>
    </submittedName>
</protein>
<keyword evidence="1" id="KW-1133">Transmembrane helix</keyword>
<keyword evidence="1" id="KW-0812">Transmembrane</keyword>
<feature type="transmembrane region" description="Helical" evidence="1">
    <location>
        <begin position="33"/>
        <end position="54"/>
    </location>
</feature>
<evidence type="ECO:0000313" key="3">
    <source>
        <dbReference type="Proteomes" id="UP001371224"/>
    </source>
</evidence>
<reference evidence="2 3" key="1">
    <citation type="submission" date="2024-02" db="EMBL/GenBank/DDBJ databases">
        <authorList>
            <person name="Saticioglu I.B."/>
        </authorList>
    </citation>
    <scope>NUCLEOTIDE SEQUENCE [LARGE SCALE GENOMIC DNA]</scope>
    <source>
        <strain evidence="2 3">Mu-80</strain>
    </source>
</reference>
<dbReference type="Pfam" id="PF11139">
    <property type="entry name" value="SfLAP"/>
    <property type="match status" value="1"/>
</dbReference>
<dbReference type="InterPro" id="IPR021315">
    <property type="entry name" value="Gap/Sap"/>
</dbReference>
<gene>
    <name evidence="2" type="ORF">WDU99_01935</name>
</gene>
<name>A0ABU8L9P5_9MICO</name>
<dbReference type="EMBL" id="JBBDGM010000001">
    <property type="protein sequence ID" value="MEJ1087072.1"/>
    <property type="molecule type" value="Genomic_DNA"/>
</dbReference>
<keyword evidence="1" id="KW-0472">Membrane</keyword>
<proteinExistence type="predicted"/>
<accession>A0ABU8L9P5</accession>